<evidence type="ECO:0000256" key="2">
    <source>
        <dbReference type="ARBA" id="ARBA00023015"/>
    </source>
</evidence>
<feature type="region of interest" description="Disordered" evidence="5">
    <location>
        <begin position="295"/>
        <end position="315"/>
    </location>
</feature>
<dbReference type="InterPro" id="IPR036390">
    <property type="entry name" value="WH_DNA-bd_sf"/>
</dbReference>
<dbReference type="SUPFAM" id="SSF53850">
    <property type="entry name" value="Periplasmic binding protein-like II"/>
    <property type="match status" value="1"/>
</dbReference>
<dbReference type="Proteomes" id="UP000078003">
    <property type="component" value="Unassembled WGS sequence"/>
</dbReference>
<evidence type="ECO:0000259" key="6">
    <source>
        <dbReference type="PROSITE" id="PS50931"/>
    </source>
</evidence>
<dbReference type="PANTHER" id="PTHR30537:SF35">
    <property type="entry name" value="TRANSCRIPTIONAL REGULATORY PROTEIN"/>
    <property type="match status" value="1"/>
</dbReference>
<dbReference type="Gene3D" id="3.40.190.290">
    <property type="match status" value="1"/>
</dbReference>
<reference evidence="8" key="1">
    <citation type="submission" date="2016-05" db="EMBL/GenBank/DDBJ databases">
        <title>Draft genome of Corynebacterium afermentans subsp. afermentans LCDC 88199T.</title>
        <authorList>
            <person name="Bernier A.-M."/>
            <person name="Bernard K."/>
        </authorList>
    </citation>
    <scope>NUCLEOTIDE SEQUENCE [LARGE SCALE GENOMIC DNA]</scope>
    <source>
        <strain evidence="8">NML01-0328</strain>
    </source>
</reference>
<dbReference type="GO" id="GO:0003700">
    <property type="term" value="F:DNA-binding transcription factor activity"/>
    <property type="evidence" value="ECO:0007669"/>
    <property type="project" value="InterPro"/>
</dbReference>
<evidence type="ECO:0000256" key="3">
    <source>
        <dbReference type="ARBA" id="ARBA00023125"/>
    </source>
</evidence>
<accession>A0A1A9RF49</accession>
<dbReference type="Gene3D" id="1.10.10.10">
    <property type="entry name" value="Winged helix-like DNA-binding domain superfamily/Winged helix DNA-binding domain"/>
    <property type="match status" value="1"/>
</dbReference>
<proteinExistence type="inferred from homology"/>
<dbReference type="InterPro" id="IPR058163">
    <property type="entry name" value="LysR-type_TF_proteobact-type"/>
</dbReference>
<sequence>MDTLLSMKVFCQVVHSGSFTRAAEQLDISVPMASKHVAHLEKSVNARLLYRNNRRLSLTEQGEAYYRDCLSALDLLEQAAARAAGSTARVQGRLRVSIPVWFANPVFAGWITEYRCRYPEVSLHLTLTNHSVNLDGDGEDVALRLSKQPAENLIARALAKIDFHLVAAPAYLAEHGTPAAPQDLAQHQAILPSYTDVSALTLQGRGESHNIELQAAIHSNNTQMLYQLVCDGAGIGYLPEWLLRADLQTGRLRRLLPDYRTAPVPFYAVYTQRKLLSAKVRSFIDFMVEKAASEQADLENSQPKQRLPETLNGFR</sequence>
<dbReference type="RefSeq" id="WP_064085063.1">
    <property type="nucleotide sequence ID" value="NZ_LXSF01000004.1"/>
</dbReference>
<gene>
    <name evidence="7" type="ORF">A7P85_05390</name>
</gene>
<dbReference type="InterPro" id="IPR000847">
    <property type="entry name" value="LysR_HTH_N"/>
</dbReference>
<evidence type="ECO:0000256" key="4">
    <source>
        <dbReference type="ARBA" id="ARBA00023163"/>
    </source>
</evidence>
<evidence type="ECO:0000256" key="1">
    <source>
        <dbReference type="ARBA" id="ARBA00009437"/>
    </source>
</evidence>
<dbReference type="InterPro" id="IPR005119">
    <property type="entry name" value="LysR_subst-bd"/>
</dbReference>
<dbReference type="FunFam" id="1.10.10.10:FF:000001">
    <property type="entry name" value="LysR family transcriptional regulator"/>
    <property type="match status" value="1"/>
</dbReference>
<dbReference type="Pfam" id="PF03466">
    <property type="entry name" value="LysR_substrate"/>
    <property type="match status" value="1"/>
</dbReference>
<dbReference type="Pfam" id="PF00126">
    <property type="entry name" value="HTH_1"/>
    <property type="match status" value="1"/>
</dbReference>
<organism evidence="7 8">
    <name type="scientific">Eikenella corrodens</name>
    <dbReference type="NCBI Taxonomy" id="539"/>
    <lineage>
        <taxon>Bacteria</taxon>
        <taxon>Pseudomonadati</taxon>
        <taxon>Pseudomonadota</taxon>
        <taxon>Betaproteobacteria</taxon>
        <taxon>Neisseriales</taxon>
        <taxon>Neisseriaceae</taxon>
        <taxon>Eikenella</taxon>
    </lineage>
</organism>
<protein>
    <submittedName>
        <fullName evidence="7">LysR family transcriptional regulator</fullName>
    </submittedName>
</protein>
<dbReference type="InterPro" id="IPR036388">
    <property type="entry name" value="WH-like_DNA-bd_sf"/>
</dbReference>
<feature type="domain" description="HTH lysR-type" evidence="6">
    <location>
        <begin position="1"/>
        <end position="59"/>
    </location>
</feature>
<evidence type="ECO:0000313" key="8">
    <source>
        <dbReference type="Proteomes" id="UP000078003"/>
    </source>
</evidence>
<comment type="caution">
    <text evidence="7">The sequence shown here is derived from an EMBL/GenBank/DDBJ whole genome shotgun (WGS) entry which is preliminary data.</text>
</comment>
<dbReference type="CDD" id="cd08422">
    <property type="entry name" value="PBP2_CrgA_like"/>
    <property type="match status" value="1"/>
</dbReference>
<dbReference type="GO" id="GO:0043565">
    <property type="term" value="F:sequence-specific DNA binding"/>
    <property type="evidence" value="ECO:0007669"/>
    <property type="project" value="TreeGrafter"/>
</dbReference>
<comment type="similarity">
    <text evidence="1">Belongs to the LysR transcriptional regulatory family.</text>
</comment>
<dbReference type="PROSITE" id="PS50931">
    <property type="entry name" value="HTH_LYSR"/>
    <property type="match status" value="1"/>
</dbReference>
<evidence type="ECO:0000313" key="7">
    <source>
        <dbReference type="EMBL" id="OAM16877.1"/>
    </source>
</evidence>
<dbReference type="GO" id="GO:0006351">
    <property type="term" value="P:DNA-templated transcription"/>
    <property type="evidence" value="ECO:0007669"/>
    <property type="project" value="TreeGrafter"/>
</dbReference>
<dbReference type="EMBL" id="LXSF01000004">
    <property type="protein sequence ID" value="OAM16877.1"/>
    <property type="molecule type" value="Genomic_DNA"/>
</dbReference>
<keyword evidence="4" id="KW-0804">Transcription</keyword>
<keyword evidence="3" id="KW-0238">DNA-binding</keyword>
<dbReference type="SUPFAM" id="SSF46785">
    <property type="entry name" value="Winged helix' DNA-binding domain"/>
    <property type="match status" value="1"/>
</dbReference>
<name>A0A1A9RF49_EIKCO</name>
<keyword evidence="2" id="KW-0805">Transcription regulation</keyword>
<evidence type="ECO:0000256" key="5">
    <source>
        <dbReference type="SAM" id="MobiDB-lite"/>
    </source>
</evidence>
<dbReference type="PANTHER" id="PTHR30537">
    <property type="entry name" value="HTH-TYPE TRANSCRIPTIONAL REGULATOR"/>
    <property type="match status" value="1"/>
</dbReference>
<dbReference type="AlphaFoldDB" id="A0A1A9RF49"/>